<accession>A0AAV4N287</accession>
<dbReference type="EMBL" id="BPLR01020449">
    <property type="protein sequence ID" value="GIX78925.1"/>
    <property type="molecule type" value="Genomic_DNA"/>
</dbReference>
<name>A0AAV4N287_CAEEX</name>
<sequence length="106" mass="12562">MFSLHIKYQTSITKISFEATNTAKTERDDRIIFRRIKYRKSCQNRDNPRLNKYLQKRRKKNKNQMKCTSTLLTEVPGRQGLFSPSIVCDDIMGDFRDRLLQILSDS</sequence>
<dbReference type="AlphaFoldDB" id="A0AAV4N287"/>
<evidence type="ECO:0000313" key="1">
    <source>
        <dbReference type="EMBL" id="GIX78925.1"/>
    </source>
</evidence>
<gene>
    <name evidence="1" type="ORF">CEXT_520451</name>
</gene>
<keyword evidence="2" id="KW-1185">Reference proteome</keyword>
<protein>
    <submittedName>
        <fullName evidence="1">Uncharacterized protein</fullName>
    </submittedName>
</protein>
<comment type="caution">
    <text evidence="1">The sequence shown here is derived from an EMBL/GenBank/DDBJ whole genome shotgun (WGS) entry which is preliminary data.</text>
</comment>
<reference evidence="1 2" key="1">
    <citation type="submission" date="2021-06" db="EMBL/GenBank/DDBJ databases">
        <title>Caerostris extrusa draft genome.</title>
        <authorList>
            <person name="Kono N."/>
            <person name="Arakawa K."/>
        </authorList>
    </citation>
    <scope>NUCLEOTIDE SEQUENCE [LARGE SCALE GENOMIC DNA]</scope>
</reference>
<evidence type="ECO:0000313" key="2">
    <source>
        <dbReference type="Proteomes" id="UP001054945"/>
    </source>
</evidence>
<proteinExistence type="predicted"/>
<organism evidence="1 2">
    <name type="scientific">Caerostris extrusa</name>
    <name type="common">Bark spider</name>
    <name type="synonym">Caerostris bankana</name>
    <dbReference type="NCBI Taxonomy" id="172846"/>
    <lineage>
        <taxon>Eukaryota</taxon>
        <taxon>Metazoa</taxon>
        <taxon>Ecdysozoa</taxon>
        <taxon>Arthropoda</taxon>
        <taxon>Chelicerata</taxon>
        <taxon>Arachnida</taxon>
        <taxon>Araneae</taxon>
        <taxon>Araneomorphae</taxon>
        <taxon>Entelegynae</taxon>
        <taxon>Araneoidea</taxon>
        <taxon>Araneidae</taxon>
        <taxon>Caerostris</taxon>
    </lineage>
</organism>
<dbReference type="Proteomes" id="UP001054945">
    <property type="component" value="Unassembled WGS sequence"/>
</dbReference>